<dbReference type="Pfam" id="PF06628">
    <property type="entry name" value="Catalase-rel"/>
    <property type="match status" value="1"/>
</dbReference>
<dbReference type="Pfam" id="PF18011">
    <property type="entry name" value="Catalase_C"/>
    <property type="match status" value="1"/>
</dbReference>
<evidence type="ECO:0000256" key="10">
    <source>
        <dbReference type="PIRNR" id="PIRNR038927"/>
    </source>
</evidence>
<comment type="similarity">
    <text evidence="2">Belongs to the catalase family. HPII subfamily.</text>
</comment>
<dbReference type="PROSITE" id="PS51402">
    <property type="entry name" value="CATALASE_3"/>
    <property type="match status" value="1"/>
</dbReference>
<comment type="catalytic activity">
    <reaction evidence="10 14">
        <text>2 H2O2 = O2 + 2 H2O</text>
        <dbReference type="Rhea" id="RHEA:20309"/>
        <dbReference type="ChEBI" id="CHEBI:15377"/>
        <dbReference type="ChEBI" id="CHEBI:15379"/>
        <dbReference type="ChEBI" id="CHEBI:16240"/>
        <dbReference type="EC" id="1.11.1.6"/>
    </reaction>
</comment>
<organism evidence="17 18">
    <name type="scientific">Saltatorellus ferox</name>
    <dbReference type="NCBI Taxonomy" id="2528018"/>
    <lineage>
        <taxon>Bacteria</taxon>
        <taxon>Pseudomonadati</taxon>
        <taxon>Planctomycetota</taxon>
        <taxon>Planctomycetia</taxon>
        <taxon>Planctomycetia incertae sedis</taxon>
        <taxon>Saltatorellus</taxon>
    </lineage>
</organism>
<dbReference type="InterPro" id="IPR011614">
    <property type="entry name" value="Catalase_core"/>
</dbReference>
<comment type="cofactor">
    <cofactor evidence="1 10 12">
        <name>heme</name>
        <dbReference type="ChEBI" id="CHEBI:30413"/>
    </cofactor>
</comment>
<dbReference type="InterPro" id="IPR041399">
    <property type="entry name" value="Catalase_large_C"/>
</dbReference>
<dbReference type="FunFam" id="2.40.180.10:FF:000003">
    <property type="entry name" value="Catalase"/>
    <property type="match status" value="1"/>
</dbReference>
<dbReference type="SUPFAM" id="SSF56634">
    <property type="entry name" value="Heme-dependent catalase-like"/>
    <property type="match status" value="1"/>
</dbReference>
<dbReference type="EMBL" id="CP036434">
    <property type="protein sequence ID" value="QDV07968.1"/>
    <property type="molecule type" value="Genomic_DNA"/>
</dbReference>
<evidence type="ECO:0000256" key="14">
    <source>
        <dbReference type="RuleBase" id="RU000498"/>
    </source>
</evidence>
<dbReference type="InterPro" id="IPR043156">
    <property type="entry name" value="Catalase_clade2_helical"/>
</dbReference>
<feature type="binding site" evidence="13">
    <location>
        <position position="91"/>
    </location>
    <ligand>
        <name>heme</name>
        <dbReference type="ChEBI" id="CHEBI:30413"/>
    </ligand>
</feature>
<feature type="binding site" evidence="13">
    <location>
        <position position="130"/>
    </location>
    <ligand>
        <name>heme</name>
        <dbReference type="ChEBI" id="CHEBI:30413"/>
    </ligand>
</feature>
<dbReference type="InterPro" id="IPR018028">
    <property type="entry name" value="Catalase"/>
</dbReference>
<feature type="region of interest" description="Disordered" evidence="15">
    <location>
        <begin position="1"/>
        <end position="44"/>
    </location>
</feature>
<keyword evidence="9 10" id="KW-0376">Hydrogen peroxide</keyword>
<dbReference type="InterPro" id="IPR002226">
    <property type="entry name" value="Catalase_haem_BS"/>
</dbReference>
<dbReference type="GO" id="GO:0020037">
    <property type="term" value="F:heme binding"/>
    <property type="evidence" value="ECO:0007669"/>
    <property type="project" value="UniProtKB-UniRule"/>
</dbReference>
<keyword evidence="7 10" id="KW-0560">Oxidoreductase</keyword>
<dbReference type="Gene3D" id="1.20.1370.20">
    <property type="match status" value="1"/>
</dbReference>
<dbReference type="GO" id="GO:0042744">
    <property type="term" value="P:hydrogen peroxide catabolic process"/>
    <property type="evidence" value="ECO:0007669"/>
    <property type="project" value="UniProtKB-UniRule"/>
</dbReference>
<evidence type="ECO:0000256" key="5">
    <source>
        <dbReference type="ARBA" id="ARBA00022617"/>
    </source>
</evidence>
<protein>
    <recommendedName>
        <fullName evidence="3 10">Catalase</fullName>
        <ecNumber evidence="3 10">1.11.1.6</ecNumber>
    </recommendedName>
</protein>
<dbReference type="Proteomes" id="UP000320390">
    <property type="component" value="Chromosome"/>
</dbReference>
<evidence type="ECO:0000256" key="6">
    <source>
        <dbReference type="ARBA" id="ARBA00022723"/>
    </source>
</evidence>
<evidence type="ECO:0000256" key="11">
    <source>
        <dbReference type="PIRSR" id="PIRSR038927-1"/>
    </source>
</evidence>
<reference evidence="17 18" key="1">
    <citation type="submission" date="2019-02" db="EMBL/GenBank/DDBJ databases">
        <title>Deep-cultivation of Planctomycetes and their phenomic and genomic characterization uncovers novel biology.</title>
        <authorList>
            <person name="Wiegand S."/>
            <person name="Jogler M."/>
            <person name="Boedeker C."/>
            <person name="Pinto D."/>
            <person name="Vollmers J."/>
            <person name="Rivas-Marin E."/>
            <person name="Kohn T."/>
            <person name="Peeters S.H."/>
            <person name="Heuer A."/>
            <person name="Rast P."/>
            <person name="Oberbeckmann S."/>
            <person name="Bunk B."/>
            <person name="Jeske O."/>
            <person name="Meyerdierks A."/>
            <person name="Storesund J.E."/>
            <person name="Kallscheuer N."/>
            <person name="Luecker S."/>
            <person name="Lage O.M."/>
            <person name="Pohl T."/>
            <person name="Merkel B.J."/>
            <person name="Hornburger P."/>
            <person name="Mueller R.-W."/>
            <person name="Bruemmer F."/>
            <person name="Labrenz M."/>
            <person name="Spormann A.M."/>
            <person name="Op den Camp H."/>
            <person name="Overmann J."/>
            <person name="Amann R."/>
            <person name="Jetten M.S.M."/>
            <person name="Mascher T."/>
            <person name="Medema M.H."/>
            <person name="Devos D.P."/>
            <person name="Kaster A.-K."/>
            <person name="Ovreas L."/>
            <person name="Rohde M."/>
            <person name="Galperin M.Y."/>
            <person name="Jogler C."/>
        </authorList>
    </citation>
    <scope>NUCLEOTIDE SEQUENCE [LARGE SCALE GENOMIC DNA]</scope>
    <source>
        <strain evidence="17 18">Poly30</strain>
    </source>
</reference>
<accession>A0A518EV87</accession>
<dbReference type="PROSITE" id="PS00438">
    <property type="entry name" value="CATALASE_2"/>
    <property type="match status" value="1"/>
</dbReference>
<proteinExistence type="inferred from homology"/>
<evidence type="ECO:0000256" key="9">
    <source>
        <dbReference type="ARBA" id="ARBA00023324"/>
    </source>
</evidence>
<dbReference type="GO" id="GO:0005829">
    <property type="term" value="C:cytosol"/>
    <property type="evidence" value="ECO:0007669"/>
    <property type="project" value="TreeGrafter"/>
</dbReference>
<evidence type="ECO:0000256" key="3">
    <source>
        <dbReference type="ARBA" id="ARBA00012314"/>
    </source>
</evidence>
<dbReference type="OrthoDB" id="9760293at2"/>
<evidence type="ECO:0000256" key="1">
    <source>
        <dbReference type="ARBA" id="ARBA00001971"/>
    </source>
</evidence>
<keyword evidence="4 10" id="KW-0575">Peroxidase</keyword>
<feature type="active site" evidence="11">
    <location>
        <position position="166"/>
    </location>
</feature>
<dbReference type="InterPro" id="IPR010582">
    <property type="entry name" value="Catalase_immune_responsive"/>
</dbReference>
<dbReference type="InterPro" id="IPR024712">
    <property type="entry name" value="Catalase_clade2"/>
</dbReference>
<dbReference type="Gene3D" id="2.40.180.10">
    <property type="entry name" value="Catalase core domain"/>
    <property type="match status" value="1"/>
</dbReference>
<dbReference type="EC" id="1.11.1.6" evidence="3 10"/>
<dbReference type="Pfam" id="PF00199">
    <property type="entry name" value="Catalase"/>
    <property type="match status" value="1"/>
</dbReference>
<evidence type="ECO:0000256" key="15">
    <source>
        <dbReference type="SAM" id="MobiDB-lite"/>
    </source>
</evidence>
<dbReference type="GO" id="GO:0046872">
    <property type="term" value="F:metal ion binding"/>
    <property type="evidence" value="ECO:0007669"/>
    <property type="project" value="UniProtKB-KW"/>
</dbReference>
<evidence type="ECO:0000256" key="7">
    <source>
        <dbReference type="ARBA" id="ARBA00023002"/>
    </source>
</evidence>
<keyword evidence="6 10" id="KW-0479">Metal-binding</keyword>
<dbReference type="AlphaFoldDB" id="A0A518EV87"/>
<feature type="binding site" evidence="13">
    <location>
        <position position="376"/>
    </location>
    <ligand>
        <name>heme</name>
        <dbReference type="ChEBI" id="CHEBI:30413"/>
    </ligand>
</feature>
<dbReference type="InterPro" id="IPR024708">
    <property type="entry name" value="Catalase_AS"/>
</dbReference>
<dbReference type="PANTHER" id="PTHR42821">
    <property type="entry name" value="CATALASE"/>
    <property type="match status" value="1"/>
</dbReference>
<evidence type="ECO:0000313" key="17">
    <source>
        <dbReference type="EMBL" id="QDV07968.1"/>
    </source>
</evidence>
<evidence type="ECO:0000259" key="16">
    <source>
        <dbReference type="SMART" id="SM01060"/>
    </source>
</evidence>
<dbReference type="PANTHER" id="PTHR42821:SF1">
    <property type="entry name" value="CATALASE-B"/>
    <property type="match status" value="1"/>
</dbReference>
<dbReference type="Gene3D" id="3.40.50.880">
    <property type="match status" value="1"/>
</dbReference>
<dbReference type="InterPro" id="IPR029062">
    <property type="entry name" value="Class_I_gatase-like"/>
</dbReference>
<dbReference type="SUPFAM" id="SSF52317">
    <property type="entry name" value="Class I glutamine amidotransferase-like"/>
    <property type="match status" value="1"/>
</dbReference>
<dbReference type="PIRSF" id="PIRSF038927">
    <property type="entry name" value="Catalase_clade2"/>
    <property type="match status" value="1"/>
</dbReference>
<dbReference type="GO" id="GO:0006979">
    <property type="term" value="P:response to oxidative stress"/>
    <property type="evidence" value="ECO:0007669"/>
    <property type="project" value="InterPro"/>
</dbReference>
<evidence type="ECO:0000313" key="18">
    <source>
        <dbReference type="Proteomes" id="UP000320390"/>
    </source>
</evidence>
<sequence length="709" mass="78633">MANAPKKNTRENARSKKSRSTGRQAAAKMQVGEGGEPHQTTTGEVLTSNQGVPIADHQNTLTVGPRGPQLIEDSFMREKITHFDHERIPERAVHARGYAAHGYFEAYGKNAPLTKAAFLQPGVKTDVFVRFSTVAGSKGSPDTARDVRGFAVKFYTTEGNYDLVGNNIPVFFIQDAIKFPDLIHSVKPAPDRGFPQAQSAHDSFWDFVSLTPESVNMLMWVMSDRAIPRSFRMMDGFGVHTFRLINKSGKSTFVKFHWRPKLGAVSLIWDEALAIAGADPDFHRRDLWNAIEDGDYPEWELSVQAFSEEEADAFDFDVLDPTKLVPEELVPLRPLGKMVLNRNVDNFFAETEQVAFCPSHVVPGIDLSNDPLLQGRLFSYLDTQLSRLGSPNFHQIPVNKPRCPVGNFQRDGHMQTGAQATRVAYEPNSLDDGGPREDPKRGFQSYPAEEFGQKLRIRPESFADHYTQARQFWHSMTEPEQRHIIGGFSFELGKVQRQEIRERMVGHLMVVDPDLAKSVAEKLGLEGKIRPARPAVEPRDIEPSPALSQYRAVKGDLGGKKVGVLVTDGAPSRLFRALKKAVKAAGGQLATVAVRPAPVALDDGTSLEVDHFLAGAPSAVFDAVVLIPGPDEVEELLSLSASVDWVRDAFAHLKVIGYTPEIVTILERANIERFAAEDDGLVELSNKAVKTFVEEASQHRCWDREPAVR</sequence>
<evidence type="ECO:0000256" key="4">
    <source>
        <dbReference type="ARBA" id="ARBA00022559"/>
    </source>
</evidence>
<feature type="binding site" description="axial binding residue" evidence="12">
    <location>
        <position position="380"/>
    </location>
    <ligand>
        <name>heme</name>
        <dbReference type="ChEBI" id="CHEBI:30413"/>
    </ligand>
    <ligandPart>
        <name>Fe</name>
        <dbReference type="ChEBI" id="CHEBI:18248"/>
    </ligandPart>
</feature>
<dbReference type="SMART" id="SM01060">
    <property type="entry name" value="Catalase"/>
    <property type="match status" value="1"/>
</dbReference>
<gene>
    <name evidence="17" type="primary">katE_1</name>
    <name evidence="17" type="ORF">Poly30_35040</name>
</gene>
<dbReference type="PRINTS" id="PR00067">
    <property type="entry name" value="CATALASE"/>
</dbReference>
<feature type="binding site" evidence="13">
    <location>
        <position position="179"/>
    </location>
    <ligand>
        <name>heme</name>
        <dbReference type="ChEBI" id="CHEBI:30413"/>
    </ligand>
</feature>
<feature type="domain" description="Catalase core" evidence="16">
    <location>
        <begin position="47"/>
        <end position="434"/>
    </location>
</feature>
<keyword evidence="8 10" id="KW-0408">Iron</keyword>
<dbReference type="CDD" id="cd03132">
    <property type="entry name" value="GATase1_catalase"/>
    <property type="match status" value="1"/>
</dbReference>
<dbReference type="GO" id="GO:0004096">
    <property type="term" value="F:catalase activity"/>
    <property type="evidence" value="ECO:0007669"/>
    <property type="project" value="UniProtKB-UniRule"/>
</dbReference>
<dbReference type="RefSeq" id="WP_145199796.1">
    <property type="nucleotide sequence ID" value="NZ_CP036434.1"/>
</dbReference>
<dbReference type="InterPro" id="IPR020835">
    <property type="entry name" value="Catalase_sf"/>
</dbReference>
<feature type="active site" evidence="11">
    <location>
        <position position="94"/>
    </location>
</feature>
<evidence type="ECO:0000256" key="12">
    <source>
        <dbReference type="PIRSR" id="PIRSR038927-2"/>
    </source>
</evidence>
<evidence type="ECO:0000256" key="13">
    <source>
        <dbReference type="PIRSR" id="PIRSR038927-3"/>
    </source>
</evidence>
<feature type="binding site" evidence="13">
    <location>
        <position position="387"/>
    </location>
    <ligand>
        <name>heme</name>
        <dbReference type="ChEBI" id="CHEBI:30413"/>
    </ligand>
</feature>
<keyword evidence="18" id="KW-1185">Reference proteome</keyword>
<name>A0A518EV87_9BACT</name>
<comment type="function">
    <text evidence="10">Decomposes hydrogen peroxide into water and oxygen; serves to protect cells from the toxic effects of hydrogen peroxide.</text>
</comment>
<keyword evidence="5 10" id="KW-0349">Heme</keyword>
<evidence type="ECO:0000256" key="8">
    <source>
        <dbReference type="ARBA" id="ARBA00023004"/>
    </source>
</evidence>
<dbReference type="PROSITE" id="PS00437">
    <property type="entry name" value="CATALASE_1"/>
    <property type="match status" value="1"/>
</dbReference>
<evidence type="ECO:0000256" key="2">
    <source>
        <dbReference type="ARBA" id="ARBA00010660"/>
    </source>
</evidence>